<evidence type="ECO:0000313" key="3">
    <source>
        <dbReference type="EMBL" id="ARU57670.1"/>
    </source>
</evidence>
<proteinExistence type="predicted"/>
<dbReference type="SUPFAM" id="SSF53448">
    <property type="entry name" value="Nucleotide-diphospho-sugar transferases"/>
    <property type="match status" value="1"/>
</dbReference>
<dbReference type="EMBL" id="CP021425">
    <property type="protein sequence ID" value="ARU57670.1"/>
    <property type="molecule type" value="Genomic_DNA"/>
</dbReference>
<dbReference type="Proteomes" id="UP000196027">
    <property type="component" value="Chromosome"/>
</dbReference>
<dbReference type="CDD" id="cd02516">
    <property type="entry name" value="CDP-ME_synthetase"/>
    <property type="match status" value="1"/>
</dbReference>
<dbReference type="FunFam" id="3.90.550.10:FF:000003">
    <property type="entry name" value="2-C-methyl-D-erythritol 4-phosphate cytidylyltransferase"/>
    <property type="match status" value="1"/>
</dbReference>
<dbReference type="Gene3D" id="3.90.550.10">
    <property type="entry name" value="Spore Coat Polysaccharide Biosynthesis Protein SpsA, Chain A"/>
    <property type="match status" value="1"/>
</dbReference>
<dbReference type="InterPro" id="IPR050088">
    <property type="entry name" value="IspD/TarI_cytidylyltransf_bact"/>
</dbReference>
<keyword evidence="2" id="KW-0548">Nucleotidyltransferase</keyword>
<evidence type="ECO:0000256" key="2">
    <source>
        <dbReference type="ARBA" id="ARBA00022695"/>
    </source>
</evidence>
<dbReference type="AlphaFoldDB" id="A0A1Y0IBN6"/>
<dbReference type="PANTHER" id="PTHR32125:SF4">
    <property type="entry name" value="2-C-METHYL-D-ERYTHRITOL 4-PHOSPHATE CYTIDYLYLTRANSFERASE, CHLOROPLASTIC"/>
    <property type="match status" value="1"/>
</dbReference>
<dbReference type="Pfam" id="PF01128">
    <property type="entry name" value="IspD"/>
    <property type="match status" value="2"/>
</dbReference>
<evidence type="ECO:0000313" key="4">
    <source>
        <dbReference type="Proteomes" id="UP000196027"/>
    </source>
</evidence>
<gene>
    <name evidence="3" type="ORF">OLMES_3643</name>
</gene>
<sequence length="241" mass="26719">MNASVPKQYLYLGGETVLERTLKRLLSVVQIERIVVPVASHDNRWSGFDIFQHPNIETCIGGEERVHSVLSGLRYLRKIAGPEDWVLVHDIARPCVRRTDIEKLIQSSLCSGVGGILAARVSDTLKRARTDMDCTDTDDSTDSADTDSTAEISATIDRTQIWRAFTPQMFPLVELQHALERALADGELVTDEASAMELLGQAPKLVPGAVDNIKITESADLQFAEMILELQEQAECQETQK</sequence>
<reference evidence="3 4" key="1">
    <citation type="submission" date="2017-05" db="EMBL/GenBank/DDBJ databases">
        <title>Genomic insights into alkan degradation activity of Oleiphilus messinensis.</title>
        <authorList>
            <person name="Kozyavkin S.A."/>
            <person name="Slesarev A.I."/>
            <person name="Golyshin P.N."/>
            <person name="Korzhenkov A."/>
            <person name="Golyshina O.N."/>
            <person name="Toshchakov S.V."/>
        </authorList>
    </citation>
    <scope>NUCLEOTIDE SEQUENCE [LARGE SCALE GENOMIC DNA]</scope>
    <source>
        <strain evidence="3 4">ME102</strain>
    </source>
</reference>
<organism evidence="3 4">
    <name type="scientific">Oleiphilus messinensis</name>
    <dbReference type="NCBI Taxonomy" id="141451"/>
    <lineage>
        <taxon>Bacteria</taxon>
        <taxon>Pseudomonadati</taxon>
        <taxon>Pseudomonadota</taxon>
        <taxon>Gammaproteobacteria</taxon>
        <taxon>Oceanospirillales</taxon>
        <taxon>Oleiphilaceae</taxon>
        <taxon>Oleiphilus</taxon>
    </lineage>
</organism>
<dbReference type="InterPro" id="IPR029044">
    <property type="entry name" value="Nucleotide-diphossugar_trans"/>
</dbReference>
<dbReference type="GO" id="GO:0050518">
    <property type="term" value="F:2-C-methyl-D-erythritol 4-phosphate cytidylyltransferase activity"/>
    <property type="evidence" value="ECO:0007669"/>
    <property type="project" value="TreeGrafter"/>
</dbReference>
<accession>A0A1Y0IBN6</accession>
<dbReference type="KEGG" id="ome:OLMES_3643"/>
<keyword evidence="1" id="KW-0808">Transferase</keyword>
<dbReference type="PANTHER" id="PTHR32125">
    <property type="entry name" value="2-C-METHYL-D-ERYTHRITOL 4-PHOSPHATE CYTIDYLYLTRANSFERASE, CHLOROPLASTIC"/>
    <property type="match status" value="1"/>
</dbReference>
<evidence type="ECO:0000256" key="1">
    <source>
        <dbReference type="ARBA" id="ARBA00022679"/>
    </source>
</evidence>
<name>A0A1Y0IBN6_9GAMM</name>
<keyword evidence="4" id="KW-1185">Reference proteome</keyword>
<protein>
    <submittedName>
        <fullName evidence="3">4-diphosphocytidyl-2C-methyl-D-erythritol synthase</fullName>
    </submittedName>
</protein>
<dbReference type="InterPro" id="IPR034683">
    <property type="entry name" value="IspD/TarI"/>
</dbReference>